<dbReference type="OrthoDB" id="10019596at2759"/>
<dbReference type="Proteomes" id="UP001152798">
    <property type="component" value="Chromosome 2"/>
</dbReference>
<keyword evidence="3 7" id="KW-0732">Signal</keyword>
<evidence type="ECO:0000256" key="1">
    <source>
        <dbReference type="ARBA" id="ARBA00009034"/>
    </source>
</evidence>
<evidence type="ECO:0000256" key="2">
    <source>
        <dbReference type="ARBA" id="ARBA00022685"/>
    </source>
</evidence>
<dbReference type="GO" id="GO:0005615">
    <property type="term" value="C:extracellular space"/>
    <property type="evidence" value="ECO:0007669"/>
    <property type="project" value="TreeGrafter"/>
</dbReference>
<evidence type="ECO:0000256" key="7">
    <source>
        <dbReference type="SAM" id="SignalP"/>
    </source>
</evidence>
<keyword evidence="11" id="KW-1185">Reference proteome</keyword>
<dbReference type="SMART" id="SM00078">
    <property type="entry name" value="IlGF"/>
    <property type="match status" value="1"/>
</dbReference>
<dbReference type="GO" id="GO:0007218">
    <property type="term" value="P:neuropeptide signaling pathway"/>
    <property type="evidence" value="ECO:0007669"/>
    <property type="project" value="UniProtKB-KW"/>
</dbReference>
<name>A0A3Q8S5S4_NEZVI</name>
<dbReference type="InterPro" id="IPR022352">
    <property type="entry name" value="Ins/IGF/rlx"/>
</dbReference>
<dbReference type="Pfam" id="PF00049">
    <property type="entry name" value="Insulin"/>
    <property type="match status" value="1"/>
</dbReference>
<dbReference type="InterPro" id="IPR016179">
    <property type="entry name" value="Insulin-like"/>
</dbReference>
<dbReference type="GO" id="GO:0043066">
    <property type="term" value="P:negative regulation of apoptotic process"/>
    <property type="evidence" value="ECO:0007669"/>
    <property type="project" value="TreeGrafter"/>
</dbReference>
<evidence type="ECO:0000256" key="6">
    <source>
        <dbReference type="SAM" id="MobiDB-lite"/>
    </source>
</evidence>
<feature type="chain" id="PRO_5040681898" evidence="7">
    <location>
        <begin position="21"/>
        <end position="272"/>
    </location>
</feature>
<sequence length="272" mass="31386">MLLWTLRIVLFLSLASICSARQFCGSDLADVMSLVCSGRGYNVAFKTEYSPAEKRYKRGIVDECCRRGCSWSTLETYCSPESSDLQIRKRSDFTNKWQPEATDQEEKKPDKFKYDTTETKIPQGIENQQKWRFNILVENTKPGYPSRYYSLLEGLNRQVQIPRGPSVVNKVKRNDIEEGKGSRIQKNSNGLPDPLNWRNFLMEGMKFKHEKAEEEKNQENPSTASVPIRHRHRKSDLSRKIMKDNGLNTSQIGTVPPYFQGRTLVLPPSRKL</sequence>
<dbReference type="GO" id="GO:0005179">
    <property type="term" value="F:hormone activity"/>
    <property type="evidence" value="ECO:0007669"/>
    <property type="project" value="InterPro"/>
</dbReference>
<dbReference type="SUPFAM" id="SSF56994">
    <property type="entry name" value="Insulin-like"/>
    <property type="match status" value="1"/>
</dbReference>
<keyword evidence="2" id="KW-0165">Cleavage on pair of basic residues</keyword>
<dbReference type="GO" id="GO:0005159">
    <property type="term" value="F:insulin-like growth factor receptor binding"/>
    <property type="evidence" value="ECO:0007669"/>
    <property type="project" value="TreeGrafter"/>
</dbReference>
<evidence type="ECO:0000256" key="3">
    <source>
        <dbReference type="ARBA" id="ARBA00022729"/>
    </source>
</evidence>
<comment type="similarity">
    <text evidence="1 5">Belongs to the insulin family.</text>
</comment>
<dbReference type="PRINTS" id="PR00276">
    <property type="entry name" value="INSULINFAMLY"/>
</dbReference>
<dbReference type="PANTHER" id="PTHR46845">
    <property type="entry name" value="INSULIN-LIKE GROWTH FACTOR I"/>
    <property type="match status" value="1"/>
</dbReference>
<evidence type="ECO:0000313" key="11">
    <source>
        <dbReference type="Proteomes" id="UP001152798"/>
    </source>
</evidence>
<dbReference type="InterPro" id="IPR036438">
    <property type="entry name" value="Insulin-like_sf"/>
</dbReference>
<evidence type="ECO:0000256" key="5">
    <source>
        <dbReference type="RuleBase" id="RU000406"/>
    </source>
</evidence>
<comment type="subcellular location">
    <subcellularLocation>
        <location evidence="5">Secreted</location>
    </subcellularLocation>
</comment>
<dbReference type="GO" id="GO:0051897">
    <property type="term" value="P:positive regulation of phosphatidylinositol 3-kinase/protein kinase B signal transduction"/>
    <property type="evidence" value="ECO:0007669"/>
    <property type="project" value="TreeGrafter"/>
</dbReference>
<dbReference type="GO" id="GO:0048009">
    <property type="term" value="P:insulin-like growth factor receptor signaling pathway"/>
    <property type="evidence" value="ECO:0007669"/>
    <property type="project" value="TreeGrafter"/>
</dbReference>
<dbReference type="GO" id="GO:0008284">
    <property type="term" value="P:positive regulation of cell population proliferation"/>
    <property type="evidence" value="ECO:0007669"/>
    <property type="project" value="TreeGrafter"/>
</dbReference>
<dbReference type="AlphaFoldDB" id="A0A3Q8S5S4"/>
<organism evidence="9">
    <name type="scientific">Nezara viridula</name>
    <name type="common">Southern green stink bug</name>
    <name type="synonym">Cimex viridulus</name>
    <dbReference type="NCBI Taxonomy" id="85310"/>
    <lineage>
        <taxon>Eukaryota</taxon>
        <taxon>Metazoa</taxon>
        <taxon>Ecdysozoa</taxon>
        <taxon>Arthropoda</taxon>
        <taxon>Hexapoda</taxon>
        <taxon>Insecta</taxon>
        <taxon>Pterygota</taxon>
        <taxon>Neoptera</taxon>
        <taxon>Paraneoptera</taxon>
        <taxon>Hemiptera</taxon>
        <taxon>Heteroptera</taxon>
        <taxon>Panheteroptera</taxon>
        <taxon>Pentatomomorpha</taxon>
        <taxon>Pentatomoidea</taxon>
        <taxon>Pentatomidae</taxon>
        <taxon>Pentatominae</taxon>
        <taxon>Nezara</taxon>
    </lineage>
</organism>
<dbReference type="InterPro" id="IPR022353">
    <property type="entry name" value="Insulin_CS"/>
</dbReference>
<dbReference type="Gene3D" id="1.10.100.10">
    <property type="entry name" value="Insulin-like"/>
    <property type="match status" value="1"/>
</dbReference>
<evidence type="ECO:0000259" key="8">
    <source>
        <dbReference type="SMART" id="SM00078"/>
    </source>
</evidence>
<gene>
    <name evidence="10" type="ORF">NEZAVI_LOCUS4436</name>
</gene>
<keyword evidence="4" id="KW-1015">Disulfide bond</keyword>
<dbReference type="GO" id="GO:0008283">
    <property type="term" value="P:cell population proliferation"/>
    <property type="evidence" value="ECO:0007669"/>
    <property type="project" value="TreeGrafter"/>
</dbReference>
<dbReference type="EMBL" id="OV725078">
    <property type="protein sequence ID" value="CAH1393824.1"/>
    <property type="molecule type" value="Genomic_DNA"/>
</dbReference>
<reference evidence="10" key="2">
    <citation type="submission" date="2022-01" db="EMBL/GenBank/DDBJ databases">
        <authorList>
            <person name="King R."/>
        </authorList>
    </citation>
    <scope>NUCLEOTIDE SEQUENCE</scope>
</reference>
<evidence type="ECO:0000256" key="4">
    <source>
        <dbReference type="ARBA" id="ARBA00023157"/>
    </source>
</evidence>
<reference evidence="9" key="1">
    <citation type="journal article" date="2018" name="Sci. Rep.">
        <title>Nezara viridula (Hemiptera: Pentatomidae) transcriptomic analysis and neuropeptidomics.</title>
        <authorList>
            <person name="Lavore A."/>
            <person name="Perez-Gianmarco L."/>
            <person name="Esponda-Behrens N."/>
            <person name="Palacio V."/>
            <person name="Catalano M.I."/>
            <person name="Rivera-Pomar R."/>
            <person name="Ons S."/>
        </authorList>
    </citation>
    <scope>NUCLEOTIDE SEQUENCE</scope>
</reference>
<proteinExistence type="evidence at transcript level"/>
<feature type="region of interest" description="Disordered" evidence="6">
    <location>
        <begin position="210"/>
        <end position="236"/>
    </location>
</feature>
<feature type="domain" description="Insulin-like" evidence="8">
    <location>
        <begin position="21"/>
        <end position="78"/>
    </location>
</feature>
<accession>A0A3Q8S5S4</accession>
<evidence type="ECO:0000313" key="10">
    <source>
        <dbReference type="EMBL" id="CAH1393824.1"/>
    </source>
</evidence>
<protein>
    <submittedName>
        <fullName evidence="9">Neuropeptide</fullName>
    </submittedName>
</protein>
<keyword evidence="9" id="KW-0527">Neuropeptide</keyword>
<dbReference type="PROSITE" id="PS00262">
    <property type="entry name" value="INSULIN"/>
    <property type="match status" value="1"/>
</dbReference>
<dbReference type="PANTHER" id="PTHR46845:SF1">
    <property type="entry name" value="INSULIN-LIKE GROWTH FACTOR I"/>
    <property type="match status" value="1"/>
</dbReference>
<evidence type="ECO:0000313" key="9">
    <source>
        <dbReference type="EMBL" id="AZK31342.1"/>
    </source>
</evidence>
<keyword evidence="5" id="KW-0964">Secreted</keyword>
<dbReference type="EMBL" id="MH311632">
    <property type="protein sequence ID" value="AZK31342.1"/>
    <property type="molecule type" value="mRNA"/>
</dbReference>
<feature type="signal peptide" evidence="7">
    <location>
        <begin position="1"/>
        <end position="20"/>
    </location>
</feature>